<protein>
    <submittedName>
        <fullName evidence="9">Cystathionine beta-lyase</fullName>
        <ecNumber evidence="9">4.4.1.8</ecNumber>
    </submittedName>
</protein>
<dbReference type="PANTHER" id="PTHR43500">
    <property type="entry name" value="CYSTATHIONINE BETA-LYASE-RELATED"/>
    <property type="match status" value="1"/>
</dbReference>
<dbReference type="PROSITE" id="PS00868">
    <property type="entry name" value="CYS_MET_METAB_PP"/>
    <property type="match status" value="1"/>
</dbReference>
<evidence type="ECO:0000256" key="1">
    <source>
        <dbReference type="ARBA" id="ARBA00001933"/>
    </source>
</evidence>
<dbReference type="PIRSF" id="PIRSF001434">
    <property type="entry name" value="CGS"/>
    <property type="match status" value="1"/>
</dbReference>
<evidence type="ECO:0000256" key="2">
    <source>
        <dbReference type="ARBA" id="ARBA00009077"/>
    </source>
</evidence>
<name>A0ABX6KBF3_SALCS</name>
<comment type="catalytic activity">
    <reaction evidence="6">
        <text>L,L-cystathionine + H2O = L-homocysteine + pyruvate + NH4(+)</text>
        <dbReference type="Rhea" id="RHEA:13965"/>
        <dbReference type="ChEBI" id="CHEBI:15361"/>
        <dbReference type="ChEBI" id="CHEBI:15377"/>
        <dbReference type="ChEBI" id="CHEBI:28938"/>
        <dbReference type="ChEBI" id="CHEBI:58161"/>
        <dbReference type="ChEBI" id="CHEBI:58199"/>
    </reaction>
</comment>
<dbReference type="Pfam" id="PF01053">
    <property type="entry name" value="Cys_Met_Meta_PP"/>
    <property type="match status" value="1"/>
</dbReference>
<comment type="catalytic activity">
    <reaction evidence="7">
        <text>an S-substituted L-cysteine + H2O = a thiol + pyruvate + NH4(+)</text>
        <dbReference type="Rhea" id="RHEA:18121"/>
        <dbReference type="ChEBI" id="CHEBI:15361"/>
        <dbReference type="ChEBI" id="CHEBI:15377"/>
        <dbReference type="ChEBI" id="CHEBI:28938"/>
        <dbReference type="ChEBI" id="CHEBI:29256"/>
        <dbReference type="ChEBI" id="CHEBI:58717"/>
        <dbReference type="EC" id="4.4.1.13"/>
    </reaction>
</comment>
<dbReference type="InterPro" id="IPR015421">
    <property type="entry name" value="PyrdxlP-dep_Trfase_major"/>
</dbReference>
<evidence type="ECO:0000256" key="7">
    <source>
        <dbReference type="ARBA" id="ARBA00047625"/>
    </source>
</evidence>
<dbReference type="InterPro" id="IPR006233">
    <property type="entry name" value="Cys_b_lyase_bac"/>
</dbReference>
<dbReference type="EC" id="4.4.1.8" evidence="9"/>
<geneLocation type="plasmid" evidence="9 10">
    <name>pM138.1</name>
</geneLocation>
<keyword evidence="10" id="KW-1185">Reference proteome</keyword>
<proteinExistence type="inferred from homology"/>
<comment type="similarity">
    <text evidence="2 8">Belongs to the trans-sulfuration enzymes family.</text>
</comment>
<dbReference type="NCBIfam" id="TIGR01324">
    <property type="entry name" value="cysta_beta_ly_B"/>
    <property type="match status" value="1"/>
</dbReference>
<dbReference type="Gene3D" id="3.90.1150.10">
    <property type="entry name" value="Aspartate Aminotransferase, domain 1"/>
    <property type="match status" value="1"/>
</dbReference>
<evidence type="ECO:0000256" key="5">
    <source>
        <dbReference type="ARBA" id="ARBA00046315"/>
    </source>
</evidence>
<sequence length="398" mass="44562">MEKKYLSTQLIHAGRDKRYTQQGVNPVIQRASSIVFDTLADKKHAIAHRHQHTLFYGRRGTQTHFALQDAMTELEQGEGCALFPCGAAAIANSILAFVKTGDHILVTGSAYEPTQDFCQTILADMQIETEFFDPLEGAQIVERIRPNTRIVFLESPGSYTMEVHDTPAMVQEIRAKAPDTIIMMDNTWAAGVLYQPLTHGVDISIQSGTKYIIGHSDHMLGTAVANRRCWPQLRERAYLMGQTIDAETAYQAARGLRTLGVRLKQHQQSALQIAQWLKEQPEVAHVLHPAFSDCPGHVFFERDFSGSNGLFSFVFYQRLTDVQLEAFCDHLQHFSMAYSWGGFESLLLTNQPEQLNRIRPAGKVSFSGTLVRVHIGLEAVEDLITDLAAGFERIKSAQ</sequence>
<keyword evidence="9" id="KW-0614">Plasmid</keyword>
<comment type="cofactor">
    <cofactor evidence="1 8">
        <name>pyridoxal 5'-phosphate</name>
        <dbReference type="ChEBI" id="CHEBI:597326"/>
    </cofactor>
</comment>
<dbReference type="InterPro" id="IPR015424">
    <property type="entry name" value="PyrdxlP-dep_Trfase"/>
</dbReference>
<dbReference type="GO" id="GO:0016829">
    <property type="term" value="F:lyase activity"/>
    <property type="evidence" value="ECO:0007669"/>
    <property type="project" value="UniProtKB-KW"/>
</dbReference>
<dbReference type="EMBL" id="CP050268">
    <property type="protein sequence ID" value="QIR08018.1"/>
    <property type="molecule type" value="Genomic_DNA"/>
</dbReference>
<organism evidence="9 10">
    <name type="scientific">Salinivibrio costicola</name>
    <name type="common">Vibrio costicola</name>
    <dbReference type="NCBI Taxonomy" id="51367"/>
    <lineage>
        <taxon>Bacteria</taxon>
        <taxon>Pseudomonadati</taxon>
        <taxon>Pseudomonadota</taxon>
        <taxon>Gammaproteobacteria</taxon>
        <taxon>Vibrionales</taxon>
        <taxon>Vibrionaceae</taxon>
        <taxon>Salinivibrio</taxon>
    </lineage>
</organism>
<evidence type="ECO:0000256" key="3">
    <source>
        <dbReference type="ARBA" id="ARBA00022898"/>
    </source>
</evidence>
<dbReference type="Proteomes" id="UP000501408">
    <property type="component" value="Plasmid pM138.1"/>
</dbReference>
<dbReference type="SUPFAM" id="SSF53383">
    <property type="entry name" value="PLP-dependent transferases"/>
    <property type="match status" value="1"/>
</dbReference>
<evidence type="ECO:0000256" key="4">
    <source>
        <dbReference type="ARBA" id="ARBA00023239"/>
    </source>
</evidence>
<comment type="pathway">
    <text evidence="5">Amino-acid biosynthesis; L-methionine biosynthesis via de novo pathway; L-homocysteine from L-cystathionine: step 1/1.</text>
</comment>
<evidence type="ECO:0000256" key="6">
    <source>
        <dbReference type="ARBA" id="ARBA00047517"/>
    </source>
</evidence>
<evidence type="ECO:0000256" key="8">
    <source>
        <dbReference type="RuleBase" id="RU362118"/>
    </source>
</evidence>
<gene>
    <name evidence="9" type="primary">metC</name>
    <name evidence="9" type="ORF">HBA18_16455</name>
</gene>
<dbReference type="InterPro" id="IPR000277">
    <property type="entry name" value="Cys/Met-Metab_PyrdxlP-dep_enz"/>
</dbReference>
<dbReference type="Gene3D" id="3.40.640.10">
    <property type="entry name" value="Type I PLP-dependent aspartate aminotransferase-like (Major domain)"/>
    <property type="match status" value="1"/>
</dbReference>
<keyword evidence="3 8" id="KW-0663">Pyridoxal phosphate</keyword>
<dbReference type="InterPro" id="IPR054542">
    <property type="entry name" value="Cys_met_metab_PP"/>
</dbReference>
<evidence type="ECO:0000313" key="9">
    <source>
        <dbReference type="EMBL" id="QIR08018.1"/>
    </source>
</evidence>
<reference evidence="9 10" key="1">
    <citation type="submission" date="2020-03" db="EMBL/GenBank/DDBJ databases">
        <title>Genome mining reveals the biosynthetic pathways of PHA and ectoines of the halophilic strain Salinivibrio costicola M318 isolated from fermented shrimp paste.</title>
        <authorList>
            <person name="Doan T.V."/>
            <person name="Tran L.T."/>
            <person name="Trieu T.A."/>
            <person name="Nguyen Q.V."/>
            <person name="Quach T.N."/>
            <person name="Phi T.Q."/>
            <person name="Kumar S."/>
        </authorList>
    </citation>
    <scope>NUCLEOTIDE SEQUENCE [LARGE SCALE GENOMIC DNA]</scope>
    <source>
        <strain evidence="9 10">M318</strain>
        <plasmid evidence="9 10">pM138.1</plasmid>
    </source>
</reference>
<dbReference type="RefSeq" id="WP_167315464.1">
    <property type="nucleotide sequence ID" value="NZ_CP050268.1"/>
</dbReference>
<dbReference type="PANTHER" id="PTHR43500:SF1">
    <property type="entry name" value="CYSTATHIONINE BETA-LYASE-RELATED"/>
    <property type="match status" value="1"/>
</dbReference>
<evidence type="ECO:0000313" key="10">
    <source>
        <dbReference type="Proteomes" id="UP000501408"/>
    </source>
</evidence>
<accession>A0ABX6KBF3</accession>
<dbReference type="NCBIfam" id="NF005990">
    <property type="entry name" value="PRK08114.1"/>
    <property type="match status" value="1"/>
</dbReference>
<keyword evidence="4 9" id="KW-0456">Lyase</keyword>
<dbReference type="InterPro" id="IPR015422">
    <property type="entry name" value="PyrdxlP-dep_Trfase_small"/>
</dbReference>